<keyword evidence="3" id="KW-0812">Transmembrane</keyword>
<dbReference type="AlphaFoldDB" id="A0A9J5WK45"/>
<evidence type="ECO:0000313" key="5">
    <source>
        <dbReference type="Proteomes" id="UP000824120"/>
    </source>
</evidence>
<dbReference type="OrthoDB" id="1705253at2759"/>
<dbReference type="PANTHER" id="PTHR13734:SF5">
    <property type="entry name" value="CCA TRNA NUCLEOTIDYLTRANSFERASE, MITOCHONDRIAL"/>
    <property type="match status" value="1"/>
</dbReference>
<gene>
    <name evidence="4" type="ORF">H5410_055773</name>
</gene>
<accession>A0A9J5WK45</accession>
<keyword evidence="5" id="KW-1185">Reference proteome</keyword>
<dbReference type="GO" id="GO:0001680">
    <property type="term" value="P:tRNA 3'-terminal CCA addition"/>
    <property type="evidence" value="ECO:0007669"/>
    <property type="project" value="TreeGrafter"/>
</dbReference>
<dbReference type="Proteomes" id="UP000824120">
    <property type="component" value="Chromosome 11"/>
</dbReference>
<evidence type="ECO:0000256" key="1">
    <source>
        <dbReference type="ARBA" id="ARBA00022884"/>
    </source>
</evidence>
<dbReference type="GO" id="GO:0003723">
    <property type="term" value="F:RNA binding"/>
    <property type="evidence" value="ECO:0007669"/>
    <property type="project" value="UniProtKB-KW"/>
</dbReference>
<keyword evidence="3" id="KW-1133">Transmembrane helix</keyword>
<feature type="compositionally biased region" description="Basic residues" evidence="2">
    <location>
        <begin position="1"/>
        <end position="14"/>
    </location>
</feature>
<name>A0A9J5WK45_SOLCO</name>
<dbReference type="EMBL" id="JACXVP010000011">
    <property type="protein sequence ID" value="KAG5575639.1"/>
    <property type="molecule type" value="Genomic_DNA"/>
</dbReference>
<dbReference type="GO" id="GO:0052927">
    <property type="term" value="F:CC tRNA cytidylyltransferase activity"/>
    <property type="evidence" value="ECO:0007669"/>
    <property type="project" value="TreeGrafter"/>
</dbReference>
<feature type="region of interest" description="Disordered" evidence="2">
    <location>
        <begin position="1"/>
        <end position="68"/>
    </location>
</feature>
<organism evidence="4 5">
    <name type="scientific">Solanum commersonii</name>
    <name type="common">Commerson's wild potato</name>
    <name type="synonym">Commerson's nightshade</name>
    <dbReference type="NCBI Taxonomy" id="4109"/>
    <lineage>
        <taxon>Eukaryota</taxon>
        <taxon>Viridiplantae</taxon>
        <taxon>Streptophyta</taxon>
        <taxon>Embryophyta</taxon>
        <taxon>Tracheophyta</taxon>
        <taxon>Spermatophyta</taxon>
        <taxon>Magnoliopsida</taxon>
        <taxon>eudicotyledons</taxon>
        <taxon>Gunneridae</taxon>
        <taxon>Pentapetalae</taxon>
        <taxon>asterids</taxon>
        <taxon>lamiids</taxon>
        <taxon>Solanales</taxon>
        <taxon>Solanaceae</taxon>
        <taxon>Solanoideae</taxon>
        <taxon>Solaneae</taxon>
        <taxon>Solanum</taxon>
    </lineage>
</organism>
<reference evidence="4 5" key="1">
    <citation type="submission" date="2020-09" db="EMBL/GenBank/DDBJ databases">
        <title>De no assembly of potato wild relative species, Solanum commersonii.</title>
        <authorList>
            <person name="Cho K."/>
        </authorList>
    </citation>
    <scope>NUCLEOTIDE SEQUENCE [LARGE SCALE GENOMIC DNA]</scope>
    <source>
        <strain evidence="4">LZ3.2</strain>
        <tissue evidence="4">Leaf</tissue>
    </source>
</reference>
<keyword evidence="3" id="KW-0472">Membrane</keyword>
<evidence type="ECO:0000313" key="4">
    <source>
        <dbReference type="EMBL" id="KAG5575639.1"/>
    </source>
</evidence>
<dbReference type="PANTHER" id="PTHR13734">
    <property type="entry name" value="TRNA-NUCLEOTIDYLTRANSFERASE"/>
    <property type="match status" value="1"/>
</dbReference>
<keyword evidence="1" id="KW-0694">RNA-binding</keyword>
<evidence type="ECO:0000256" key="2">
    <source>
        <dbReference type="SAM" id="MobiDB-lite"/>
    </source>
</evidence>
<proteinExistence type="predicted"/>
<sequence length="317" mass="36503">MMGILSRKKRHKHRLDPIHLPRLPNTLDTKETSRHREEIESPGSLDTLPLPQIQDRVQDSKSNRPSLSSREARNCFKCSLFNISPKFDYLLLRPEWILGKGKASPCSRKMFACWTGSNRTEGRRKKRVSLPGRVNSKVPYSVVKRKRGRMGTAPLAARVFDPKGMENERRICVHYLWSGVTILNLFFPISPFYAFGYYRLARLGPTLDLFENYQGIADLKSGKIVTPLPPKQTFLDDPLRVLELFILVYVPLYKWCTGNSETIPVYCSLQRAHQNLMRIRNKPYLYHGQVILINMAASGSLSICFGYWSRIGCKRLL</sequence>
<evidence type="ECO:0000256" key="3">
    <source>
        <dbReference type="SAM" id="Phobius"/>
    </source>
</evidence>
<feature type="transmembrane region" description="Helical" evidence="3">
    <location>
        <begin position="175"/>
        <end position="198"/>
    </location>
</feature>
<feature type="transmembrane region" description="Helical" evidence="3">
    <location>
        <begin position="284"/>
        <end position="308"/>
    </location>
</feature>
<feature type="compositionally biased region" description="Basic and acidic residues" evidence="2">
    <location>
        <begin position="28"/>
        <end position="39"/>
    </location>
</feature>
<protein>
    <submittedName>
        <fullName evidence="4">Uncharacterized protein</fullName>
    </submittedName>
</protein>
<comment type="caution">
    <text evidence="4">The sequence shown here is derived from an EMBL/GenBank/DDBJ whole genome shotgun (WGS) entry which is preliminary data.</text>
</comment>
<dbReference type="GO" id="GO:0052929">
    <property type="term" value="F:ATP:3'-cytidine-cytidine-tRNA adenylyltransferase activity"/>
    <property type="evidence" value="ECO:0007669"/>
    <property type="project" value="TreeGrafter"/>
</dbReference>